<reference evidence="3" key="2">
    <citation type="submission" date="2011-01" db="EMBL/GenBank/DDBJ databases">
        <title>The complete genome of Nitratifractor salsuginis DSM 16511.</title>
        <authorList>
            <consortium name="US DOE Joint Genome Institute (JGI-PGF)"/>
            <person name="Lucas S."/>
            <person name="Copeland A."/>
            <person name="Lapidus A."/>
            <person name="Bruce D."/>
            <person name="Goodwin L."/>
            <person name="Pitluck S."/>
            <person name="Kyrpides N."/>
            <person name="Mavromatis K."/>
            <person name="Ivanova N."/>
            <person name="Mikhailova N."/>
            <person name="Zeytun A."/>
            <person name="Detter J.C."/>
            <person name="Tapia R."/>
            <person name="Han C."/>
            <person name="Land M."/>
            <person name="Hauser L."/>
            <person name="Markowitz V."/>
            <person name="Cheng J.-F."/>
            <person name="Hugenholtz P."/>
            <person name="Woyke T."/>
            <person name="Wu D."/>
            <person name="Tindall B."/>
            <person name="Schuetze A."/>
            <person name="Brambilla E."/>
            <person name="Klenk H.-P."/>
            <person name="Eisen J.A."/>
        </authorList>
    </citation>
    <scope>NUCLEOTIDE SEQUENCE [LARGE SCALE GENOMIC DNA]</scope>
    <source>
        <strain evidence="3">DSM 16511 / JCM 12458 / E9I37-1</strain>
    </source>
</reference>
<dbReference type="EMBL" id="CP002452">
    <property type="protein sequence ID" value="ADV47262.1"/>
    <property type="molecule type" value="Genomic_DNA"/>
</dbReference>
<accession>E6X2X9</accession>
<name>E6X2X9_NITSE</name>
<evidence type="ECO:0000313" key="3">
    <source>
        <dbReference type="Proteomes" id="UP000008633"/>
    </source>
</evidence>
<keyword evidence="3" id="KW-1185">Reference proteome</keyword>
<organism evidence="2 3">
    <name type="scientific">Nitratifractor salsuginis (strain DSM 16511 / JCM 12458 / E9I37-1)</name>
    <dbReference type="NCBI Taxonomy" id="749222"/>
    <lineage>
        <taxon>Bacteria</taxon>
        <taxon>Pseudomonadati</taxon>
        <taxon>Campylobacterota</taxon>
        <taxon>Epsilonproteobacteria</taxon>
        <taxon>Campylobacterales</taxon>
        <taxon>Sulfurovaceae</taxon>
        <taxon>Nitratifractor</taxon>
    </lineage>
</organism>
<dbReference type="Proteomes" id="UP000008633">
    <property type="component" value="Chromosome"/>
</dbReference>
<dbReference type="HOGENOM" id="CLU_136117_0_0_7"/>
<dbReference type="STRING" id="749222.Nitsa_2020"/>
<keyword evidence="1" id="KW-0732">Signal</keyword>
<sequence>MMKIFHFLLSGALLMLLNGCLSPEPPFRQESVFVIWKTPAMRYADQGFLTYTGVKHRLEIYANGQAVMKLTVTPERICSGVLCMSAKTFNLRYLSPEYPPELLAHVLAGEPIFGGVGIQHNGLGVIQKITQEGRYAIEYRVLNGSVIFRDTINHILIEIRKEE</sequence>
<evidence type="ECO:0000256" key="1">
    <source>
        <dbReference type="SAM" id="SignalP"/>
    </source>
</evidence>
<dbReference type="eggNOG" id="ENOG502ZYK6">
    <property type="taxonomic scope" value="Bacteria"/>
</dbReference>
<protein>
    <recommendedName>
        <fullName evidence="4">Lipoprotein</fullName>
    </recommendedName>
</protein>
<gene>
    <name evidence="2" type="ordered locus">Nitsa_2020</name>
</gene>
<evidence type="ECO:0008006" key="4">
    <source>
        <dbReference type="Google" id="ProtNLM"/>
    </source>
</evidence>
<proteinExistence type="predicted"/>
<feature type="chain" id="PRO_5003214829" description="Lipoprotein" evidence="1">
    <location>
        <begin position="24"/>
        <end position="163"/>
    </location>
</feature>
<reference evidence="2 3" key="1">
    <citation type="journal article" date="2011" name="Stand. Genomic Sci.">
        <title>Complete genome sequence of Nitratifractor salsuginis type strain (E9I37-1).</title>
        <authorList>
            <person name="Anderson I."/>
            <person name="Sikorski J."/>
            <person name="Zeytun A."/>
            <person name="Nolan M."/>
            <person name="Lapidus A."/>
            <person name="Lucas S."/>
            <person name="Hammon N."/>
            <person name="Deshpande S."/>
            <person name="Cheng J.F."/>
            <person name="Tapia R."/>
            <person name="Han C."/>
            <person name="Goodwin L."/>
            <person name="Pitluck S."/>
            <person name="Liolios K."/>
            <person name="Pagani I."/>
            <person name="Ivanova N."/>
            <person name="Huntemann M."/>
            <person name="Mavromatis K."/>
            <person name="Ovchinikova G."/>
            <person name="Pati A."/>
            <person name="Chen A."/>
            <person name="Palaniappan K."/>
            <person name="Land M."/>
            <person name="Hauser L."/>
            <person name="Brambilla E.M."/>
            <person name="Ngatchou-Djao O.D."/>
            <person name="Rohde M."/>
            <person name="Tindall B.J."/>
            <person name="Goker M."/>
            <person name="Detter J.C."/>
            <person name="Woyke T."/>
            <person name="Bristow J."/>
            <person name="Eisen J.A."/>
            <person name="Markowitz V."/>
            <person name="Hugenholtz P."/>
            <person name="Klenk H.P."/>
            <person name="Kyrpides N.C."/>
        </authorList>
    </citation>
    <scope>NUCLEOTIDE SEQUENCE [LARGE SCALE GENOMIC DNA]</scope>
    <source>
        <strain evidence="3">DSM 16511 / JCM 12458 / E9I37-1</strain>
    </source>
</reference>
<feature type="signal peptide" evidence="1">
    <location>
        <begin position="1"/>
        <end position="23"/>
    </location>
</feature>
<evidence type="ECO:0000313" key="2">
    <source>
        <dbReference type="EMBL" id="ADV47262.1"/>
    </source>
</evidence>
<dbReference type="KEGG" id="nsa:Nitsa_2020"/>
<dbReference type="AlphaFoldDB" id="E6X2X9"/>